<name>A0A024Q6M1_9BACI</name>
<dbReference type="CDD" id="cd11532">
    <property type="entry name" value="NTP-PPase_COG4997"/>
    <property type="match status" value="1"/>
</dbReference>
<evidence type="ECO:0000313" key="1">
    <source>
        <dbReference type="EMBL" id="CDQ38178.1"/>
    </source>
</evidence>
<dbReference type="AlphaFoldDB" id="A0A024Q6M1"/>
<protein>
    <recommendedName>
        <fullName evidence="3">Phosphoribosyl-ATP pyrophosphohydrolase</fullName>
    </recommendedName>
</protein>
<evidence type="ECO:0008006" key="3">
    <source>
        <dbReference type="Google" id="ProtNLM"/>
    </source>
</evidence>
<reference evidence="2" key="2">
    <citation type="submission" date="2014-05" db="EMBL/GenBank/DDBJ databases">
        <title>Draft genome sequence of Virgibacillus massiliensis Vm-5.</title>
        <authorList>
            <person name="Khelaifia S."/>
            <person name="Croce O."/>
            <person name="Lagier J.C."/>
            <person name="Raoult D."/>
        </authorList>
    </citation>
    <scope>NUCLEOTIDE SEQUENCE [LARGE SCALE GENOMIC DNA]</scope>
    <source>
        <strain evidence="2">Vm-5</strain>
    </source>
</reference>
<dbReference type="eggNOG" id="COG4997">
    <property type="taxonomic scope" value="Bacteria"/>
</dbReference>
<dbReference type="OrthoDB" id="9813491at2"/>
<reference evidence="1 2" key="1">
    <citation type="submission" date="2014-03" db="EMBL/GenBank/DDBJ databases">
        <authorList>
            <person name="Urmite Genomes U."/>
        </authorList>
    </citation>
    <scope>NUCLEOTIDE SEQUENCE [LARGE SCALE GENOMIC DNA]</scope>
    <source>
        <strain evidence="1 2">Vm-5</strain>
    </source>
</reference>
<gene>
    <name evidence="1" type="ORF">BN990_00445</name>
</gene>
<dbReference type="InterPro" id="IPR038735">
    <property type="entry name" value="MSMEG_1276-like_NTP-PPase_dom"/>
</dbReference>
<evidence type="ECO:0000313" key="2">
    <source>
        <dbReference type="Proteomes" id="UP000028875"/>
    </source>
</evidence>
<dbReference type="RefSeq" id="WP_038242027.1">
    <property type="nucleotide sequence ID" value="NZ_BNER01000001.1"/>
</dbReference>
<dbReference type="Proteomes" id="UP000028875">
    <property type="component" value="Unassembled WGS sequence"/>
</dbReference>
<sequence length="107" mass="12307">MPTYRKLIRDKMPAIIAITGKEANTITLSDEAFAHQLREKIVEELEEYLNTTEDEQSLEELADILELIRALSQVHGASFEELDNIRKAKAEERGAFEDKIYLIDVKE</sequence>
<keyword evidence="2" id="KW-1185">Reference proteome</keyword>
<comment type="caution">
    <text evidence="1">The sequence shown here is derived from an EMBL/GenBank/DDBJ whole genome shotgun (WGS) entry which is preliminary data.</text>
</comment>
<proteinExistence type="predicted"/>
<dbReference type="EMBL" id="CCDP010000001">
    <property type="protein sequence ID" value="CDQ38178.1"/>
    <property type="molecule type" value="Genomic_DNA"/>
</dbReference>
<accession>A0A024Q6M1</accession>
<organism evidence="1 2">
    <name type="scientific">Virgibacillus massiliensis</name>
    <dbReference type="NCBI Taxonomy" id="1462526"/>
    <lineage>
        <taxon>Bacteria</taxon>
        <taxon>Bacillati</taxon>
        <taxon>Bacillota</taxon>
        <taxon>Bacilli</taxon>
        <taxon>Bacillales</taxon>
        <taxon>Bacillaceae</taxon>
        <taxon>Virgibacillus</taxon>
    </lineage>
</organism>